<protein>
    <recommendedName>
        <fullName evidence="3 8">Dihydrofolate reductase</fullName>
        <ecNumber evidence="3 8">1.5.1.3</ecNumber>
    </recommendedName>
</protein>
<dbReference type="CDD" id="cd00209">
    <property type="entry name" value="DHFR"/>
    <property type="match status" value="1"/>
</dbReference>
<dbReference type="EMBL" id="FOOC01000003">
    <property type="protein sequence ID" value="SFF37922.1"/>
    <property type="molecule type" value="Genomic_DNA"/>
</dbReference>
<dbReference type="InterPro" id="IPR012259">
    <property type="entry name" value="DHFR"/>
</dbReference>
<dbReference type="FunFam" id="3.40.430.10:FF:000001">
    <property type="entry name" value="Dihydrofolate reductase"/>
    <property type="match status" value="1"/>
</dbReference>
<dbReference type="PROSITE" id="PS51330">
    <property type="entry name" value="DHFR_2"/>
    <property type="match status" value="1"/>
</dbReference>
<proteinExistence type="inferred from homology"/>
<dbReference type="RefSeq" id="WP_091532062.1">
    <property type="nucleotide sequence ID" value="NZ_FOOC01000003.1"/>
</dbReference>
<dbReference type="SUPFAM" id="SSF53597">
    <property type="entry name" value="Dihydrofolate reductase-like"/>
    <property type="match status" value="1"/>
</dbReference>
<evidence type="ECO:0000259" key="10">
    <source>
        <dbReference type="PROSITE" id="PS51330"/>
    </source>
</evidence>
<dbReference type="UniPathway" id="UPA00077">
    <property type="reaction ID" value="UER00158"/>
</dbReference>
<dbReference type="PANTHER" id="PTHR48069">
    <property type="entry name" value="DIHYDROFOLATE REDUCTASE"/>
    <property type="match status" value="1"/>
</dbReference>
<dbReference type="Pfam" id="PF00186">
    <property type="entry name" value="DHFR_1"/>
    <property type="match status" value="1"/>
</dbReference>
<dbReference type="InterPro" id="IPR024072">
    <property type="entry name" value="DHFR-like_dom_sf"/>
</dbReference>
<dbReference type="GO" id="GO:0005829">
    <property type="term" value="C:cytosol"/>
    <property type="evidence" value="ECO:0007669"/>
    <property type="project" value="TreeGrafter"/>
</dbReference>
<dbReference type="STRING" id="1076937.SAMN04488120_10375"/>
<dbReference type="GO" id="GO:0046452">
    <property type="term" value="P:dihydrofolate metabolic process"/>
    <property type="evidence" value="ECO:0007669"/>
    <property type="project" value="TreeGrafter"/>
</dbReference>
<dbReference type="PROSITE" id="PS00075">
    <property type="entry name" value="DHFR_1"/>
    <property type="match status" value="1"/>
</dbReference>
<keyword evidence="4 8" id="KW-0554">One-carbon metabolism</keyword>
<organism evidence="11 12">
    <name type="scientific">Fontimonas thermophila</name>
    <dbReference type="NCBI Taxonomy" id="1076937"/>
    <lineage>
        <taxon>Bacteria</taxon>
        <taxon>Pseudomonadati</taxon>
        <taxon>Pseudomonadota</taxon>
        <taxon>Gammaproteobacteria</taxon>
        <taxon>Nevskiales</taxon>
        <taxon>Nevskiaceae</taxon>
        <taxon>Fontimonas</taxon>
    </lineage>
</organism>
<feature type="domain" description="DHFR" evidence="10">
    <location>
        <begin position="7"/>
        <end position="164"/>
    </location>
</feature>
<sequence>MSIEPSVLAIIVAMDRSRLIGRAGGLPWRLPNDLRHFKRLTVGKTVLMGRKTWDSLGRPLPERENWVLTRDPRFAAPGCRVFHTLEAALEAHRHGELMVIGGAELYRQTLPQTERIYLTEVDAELPGDTYFPELKPSQWREVWAEPHPADAHHPYAYCFKLLERKS</sequence>
<comment type="pathway">
    <text evidence="1 8">Cofactor biosynthesis; tetrahydrofolate biosynthesis; 5,6,7,8-tetrahydrofolate from 7,8-dihydrofolate: step 1/1.</text>
</comment>
<evidence type="ECO:0000256" key="8">
    <source>
        <dbReference type="PIRNR" id="PIRNR000194"/>
    </source>
</evidence>
<evidence type="ECO:0000256" key="1">
    <source>
        <dbReference type="ARBA" id="ARBA00004903"/>
    </source>
</evidence>
<evidence type="ECO:0000256" key="4">
    <source>
        <dbReference type="ARBA" id="ARBA00022563"/>
    </source>
</evidence>
<dbReference type="PIRSF" id="PIRSF000194">
    <property type="entry name" value="DHFR"/>
    <property type="match status" value="1"/>
</dbReference>
<dbReference type="InterPro" id="IPR017925">
    <property type="entry name" value="DHFR_CS"/>
</dbReference>
<evidence type="ECO:0000313" key="11">
    <source>
        <dbReference type="EMBL" id="SFF37922.1"/>
    </source>
</evidence>
<dbReference type="GO" id="GO:0046655">
    <property type="term" value="P:folic acid metabolic process"/>
    <property type="evidence" value="ECO:0007669"/>
    <property type="project" value="TreeGrafter"/>
</dbReference>
<dbReference type="GO" id="GO:0004146">
    <property type="term" value="F:dihydrofolate reductase activity"/>
    <property type="evidence" value="ECO:0007669"/>
    <property type="project" value="UniProtKB-EC"/>
</dbReference>
<keyword evidence="12" id="KW-1185">Reference proteome</keyword>
<comment type="similarity">
    <text evidence="2 8 9">Belongs to the dihydrofolate reductase family.</text>
</comment>
<dbReference type="GO" id="GO:0070401">
    <property type="term" value="F:NADP+ binding"/>
    <property type="evidence" value="ECO:0007669"/>
    <property type="project" value="UniProtKB-ARBA"/>
</dbReference>
<evidence type="ECO:0000256" key="7">
    <source>
        <dbReference type="ARBA" id="ARBA00025067"/>
    </source>
</evidence>
<evidence type="ECO:0000256" key="5">
    <source>
        <dbReference type="ARBA" id="ARBA00022857"/>
    </source>
</evidence>
<reference evidence="11 12" key="1">
    <citation type="submission" date="2016-10" db="EMBL/GenBank/DDBJ databases">
        <authorList>
            <person name="de Groot N.N."/>
        </authorList>
    </citation>
    <scope>NUCLEOTIDE SEQUENCE [LARGE SCALE GENOMIC DNA]</scope>
    <source>
        <strain evidence="11 12">DSM 23609</strain>
    </source>
</reference>
<dbReference type="InterPro" id="IPR001796">
    <property type="entry name" value="DHFR_dom"/>
</dbReference>
<comment type="function">
    <text evidence="7 8">Key enzyme in folate metabolism. Catalyzes an essential reaction for de novo glycine and purine synthesis, and for DNA precursor synthesis.</text>
</comment>
<accession>A0A1I2I6J5</accession>
<dbReference type="PANTHER" id="PTHR48069:SF3">
    <property type="entry name" value="DIHYDROFOLATE REDUCTASE"/>
    <property type="match status" value="1"/>
</dbReference>
<dbReference type="PRINTS" id="PR00070">
    <property type="entry name" value="DHFR"/>
</dbReference>
<dbReference type="AlphaFoldDB" id="A0A1I2I6J5"/>
<dbReference type="GO" id="GO:0006730">
    <property type="term" value="P:one-carbon metabolic process"/>
    <property type="evidence" value="ECO:0007669"/>
    <property type="project" value="UniProtKB-KW"/>
</dbReference>
<evidence type="ECO:0000256" key="2">
    <source>
        <dbReference type="ARBA" id="ARBA00009539"/>
    </source>
</evidence>
<name>A0A1I2I6J5_9GAMM</name>
<dbReference type="Proteomes" id="UP000199771">
    <property type="component" value="Unassembled WGS sequence"/>
</dbReference>
<comment type="catalytic activity">
    <reaction evidence="8">
        <text>(6S)-5,6,7,8-tetrahydrofolate + NADP(+) = 7,8-dihydrofolate + NADPH + H(+)</text>
        <dbReference type="Rhea" id="RHEA:15009"/>
        <dbReference type="ChEBI" id="CHEBI:15378"/>
        <dbReference type="ChEBI" id="CHEBI:57451"/>
        <dbReference type="ChEBI" id="CHEBI:57453"/>
        <dbReference type="ChEBI" id="CHEBI:57783"/>
        <dbReference type="ChEBI" id="CHEBI:58349"/>
        <dbReference type="EC" id="1.5.1.3"/>
    </reaction>
</comment>
<keyword evidence="6 8" id="KW-0560">Oxidoreductase</keyword>
<keyword evidence="5 8" id="KW-0521">NADP</keyword>
<evidence type="ECO:0000256" key="6">
    <source>
        <dbReference type="ARBA" id="ARBA00023002"/>
    </source>
</evidence>
<dbReference type="Gene3D" id="3.40.430.10">
    <property type="entry name" value="Dihydrofolate Reductase, subunit A"/>
    <property type="match status" value="1"/>
</dbReference>
<gene>
    <name evidence="11" type="ORF">SAMN04488120_10375</name>
</gene>
<dbReference type="EC" id="1.5.1.3" evidence="3 8"/>
<evidence type="ECO:0000313" key="12">
    <source>
        <dbReference type="Proteomes" id="UP000199771"/>
    </source>
</evidence>
<dbReference type="OrthoDB" id="9804315at2"/>
<dbReference type="GO" id="GO:0046654">
    <property type="term" value="P:tetrahydrofolate biosynthetic process"/>
    <property type="evidence" value="ECO:0007669"/>
    <property type="project" value="UniProtKB-UniPathway"/>
</dbReference>
<evidence type="ECO:0000256" key="3">
    <source>
        <dbReference type="ARBA" id="ARBA00012856"/>
    </source>
</evidence>
<evidence type="ECO:0000256" key="9">
    <source>
        <dbReference type="RuleBase" id="RU004474"/>
    </source>
</evidence>